<proteinExistence type="predicted"/>
<organism evidence="2 3">
    <name type="scientific">Streptomyces nanshensis</name>
    <dbReference type="NCBI Taxonomy" id="518642"/>
    <lineage>
        <taxon>Bacteria</taxon>
        <taxon>Bacillati</taxon>
        <taxon>Actinomycetota</taxon>
        <taxon>Actinomycetes</taxon>
        <taxon>Kitasatosporales</taxon>
        <taxon>Streptomycetaceae</taxon>
        <taxon>Streptomyces</taxon>
    </lineage>
</organism>
<dbReference type="PATRIC" id="fig|518642.10.peg.4364"/>
<feature type="domain" description="Methyltransferase type 11" evidence="1">
    <location>
        <begin position="49"/>
        <end position="144"/>
    </location>
</feature>
<dbReference type="Gene3D" id="3.40.50.150">
    <property type="entry name" value="Vaccinia Virus protein VP39"/>
    <property type="match status" value="1"/>
</dbReference>
<dbReference type="GO" id="GO:0032259">
    <property type="term" value="P:methylation"/>
    <property type="evidence" value="ECO:0007669"/>
    <property type="project" value="UniProtKB-KW"/>
</dbReference>
<dbReference type="InterPro" id="IPR013216">
    <property type="entry name" value="Methyltransf_11"/>
</dbReference>
<sequence length="201" mass="21586">MVAERSERTAARAFFTPRADAWEARFAADGPRYAEAVARMDLRRGQTVLDLGCGSGRALPALRAQVGDDGTVLGMDVTTAMLKAAVREGRERQAGLLVADCSQLPLPEGAVDGIFSAGLLDHLPDPAAAVREWARVTGPGGILLLFHPSGRAERAARHGRPLSPDDPLGEPNLWPVLEAGGWRLDCYEDADEHFLARAVRI</sequence>
<evidence type="ECO:0000313" key="2">
    <source>
        <dbReference type="EMBL" id="OEV09037.1"/>
    </source>
</evidence>
<dbReference type="PANTHER" id="PTHR43861">
    <property type="entry name" value="TRANS-ACONITATE 2-METHYLTRANSFERASE-RELATED"/>
    <property type="match status" value="1"/>
</dbReference>
<dbReference type="GO" id="GO:0017000">
    <property type="term" value="P:antibiotic biosynthetic process"/>
    <property type="evidence" value="ECO:0007669"/>
    <property type="project" value="UniProtKB-ARBA"/>
</dbReference>
<dbReference type="GO" id="GO:0008757">
    <property type="term" value="F:S-adenosylmethionine-dependent methyltransferase activity"/>
    <property type="evidence" value="ECO:0007669"/>
    <property type="project" value="InterPro"/>
</dbReference>
<dbReference type="PANTHER" id="PTHR43861:SF1">
    <property type="entry name" value="TRANS-ACONITATE 2-METHYLTRANSFERASE"/>
    <property type="match status" value="1"/>
</dbReference>
<accession>A0A1E7KYK7</accession>
<protein>
    <submittedName>
        <fullName evidence="2">SAM-dependent methyltransferase</fullName>
    </submittedName>
</protein>
<dbReference type="Proteomes" id="UP000176005">
    <property type="component" value="Unassembled WGS sequence"/>
</dbReference>
<evidence type="ECO:0000259" key="1">
    <source>
        <dbReference type="Pfam" id="PF08241"/>
    </source>
</evidence>
<dbReference type="SUPFAM" id="SSF53335">
    <property type="entry name" value="S-adenosyl-L-methionine-dependent methyltransferases"/>
    <property type="match status" value="1"/>
</dbReference>
<gene>
    <name evidence="2" type="ORF">AN218_24015</name>
</gene>
<reference evidence="2 3" key="1">
    <citation type="journal article" date="2016" name="Front. Microbiol.">
        <title>Comparative Genomics Analysis of Streptomyces Species Reveals Their Adaptation to the Marine Environment and Their Diversity at the Genomic Level.</title>
        <authorList>
            <person name="Tian X."/>
            <person name="Zhang Z."/>
            <person name="Yang T."/>
            <person name="Chen M."/>
            <person name="Li J."/>
            <person name="Chen F."/>
            <person name="Yang J."/>
            <person name="Li W."/>
            <person name="Zhang B."/>
            <person name="Zhang Z."/>
            <person name="Wu J."/>
            <person name="Zhang C."/>
            <person name="Long L."/>
            <person name="Xiao J."/>
        </authorList>
    </citation>
    <scope>NUCLEOTIDE SEQUENCE [LARGE SCALE GENOMIC DNA]</scope>
    <source>
        <strain evidence="2 3">SCSIO 10429</strain>
    </source>
</reference>
<keyword evidence="2" id="KW-0489">Methyltransferase</keyword>
<dbReference type="InterPro" id="IPR029063">
    <property type="entry name" value="SAM-dependent_MTases_sf"/>
</dbReference>
<evidence type="ECO:0000313" key="3">
    <source>
        <dbReference type="Proteomes" id="UP000176005"/>
    </source>
</evidence>
<comment type="caution">
    <text evidence="2">The sequence shown here is derived from an EMBL/GenBank/DDBJ whole genome shotgun (WGS) entry which is preliminary data.</text>
</comment>
<keyword evidence="2" id="KW-0808">Transferase</keyword>
<dbReference type="AlphaFoldDB" id="A0A1E7KYK7"/>
<dbReference type="CDD" id="cd02440">
    <property type="entry name" value="AdoMet_MTases"/>
    <property type="match status" value="1"/>
</dbReference>
<keyword evidence="3" id="KW-1185">Reference proteome</keyword>
<name>A0A1E7KYK7_9ACTN</name>
<dbReference type="EMBL" id="LJGW01000387">
    <property type="protein sequence ID" value="OEV09037.1"/>
    <property type="molecule type" value="Genomic_DNA"/>
</dbReference>
<dbReference type="Pfam" id="PF08241">
    <property type="entry name" value="Methyltransf_11"/>
    <property type="match status" value="1"/>
</dbReference>